<dbReference type="EMBL" id="MCGT01000031">
    <property type="protein sequence ID" value="ORX48019.1"/>
    <property type="molecule type" value="Genomic_DNA"/>
</dbReference>
<keyword evidence="2" id="KW-1185">Reference proteome</keyword>
<comment type="caution">
    <text evidence="1">The sequence shown here is derived from an EMBL/GenBank/DDBJ whole genome shotgun (WGS) entry which is preliminary data.</text>
</comment>
<protein>
    <submittedName>
        <fullName evidence="1">Uncharacterized protein</fullName>
    </submittedName>
</protein>
<reference evidence="1 2" key="1">
    <citation type="submission" date="2016-07" db="EMBL/GenBank/DDBJ databases">
        <title>Pervasive Adenine N6-methylation of Active Genes in Fungi.</title>
        <authorList>
            <consortium name="DOE Joint Genome Institute"/>
            <person name="Mondo S.J."/>
            <person name="Dannebaum R.O."/>
            <person name="Kuo R.C."/>
            <person name="Labutti K."/>
            <person name="Haridas S."/>
            <person name="Kuo A."/>
            <person name="Salamov A."/>
            <person name="Ahrendt S.R."/>
            <person name="Lipzen A."/>
            <person name="Sullivan W."/>
            <person name="Andreopoulos W.B."/>
            <person name="Clum A."/>
            <person name="Lindquist E."/>
            <person name="Daum C."/>
            <person name="Ramamoorthy G.K."/>
            <person name="Gryganskyi A."/>
            <person name="Culley D."/>
            <person name="Magnuson J.K."/>
            <person name="James T.Y."/>
            <person name="O'Malley M.A."/>
            <person name="Stajich J.E."/>
            <person name="Spatafora J.W."/>
            <person name="Visel A."/>
            <person name="Grigoriev I.V."/>
        </authorList>
    </citation>
    <scope>NUCLEOTIDE SEQUENCE [LARGE SCALE GENOMIC DNA]</scope>
    <source>
        <strain evidence="1 2">NRRL 3301</strain>
    </source>
</reference>
<proteinExistence type="predicted"/>
<dbReference type="AlphaFoldDB" id="A0A1X2G8U8"/>
<sequence length="108" mass="12013">MHRLPGNDLMLLKKEPSAHDTFQPWPTKTRTGKIADLIYRAMNSIPVVLIIALSSITYNISSHCKPSQHHSFMLEHRKIIDAKSVSRTSSIACCPSSESRPNNTASVV</sequence>
<evidence type="ECO:0000313" key="1">
    <source>
        <dbReference type="EMBL" id="ORX48019.1"/>
    </source>
</evidence>
<evidence type="ECO:0000313" key="2">
    <source>
        <dbReference type="Proteomes" id="UP000242146"/>
    </source>
</evidence>
<accession>A0A1X2G8U8</accession>
<organism evidence="1 2">
    <name type="scientific">Hesseltinella vesiculosa</name>
    <dbReference type="NCBI Taxonomy" id="101127"/>
    <lineage>
        <taxon>Eukaryota</taxon>
        <taxon>Fungi</taxon>
        <taxon>Fungi incertae sedis</taxon>
        <taxon>Mucoromycota</taxon>
        <taxon>Mucoromycotina</taxon>
        <taxon>Mucoromycetes</taxon>
        <taxon>Mucorales</taxon>
        <taxon>Cunninghamellaceae</taxon>
        <taxon>Hesseltinella</taxon>
    </lineage>
</organism>
<gene>
    <name evidence="1" type="ORF">DM01DRAFT_140799</name>
</gene>
<dbReference type="Proteomes" id="UP000242146">
    <property type="component" value="Unassembled WGS sequence"/>
</dbReference>
<name>A0A1X2G8U8_9FUNG</name>